<sequence length="292" mass="31753">MKPKACENYPMLILAAIPLGNPGDASANLREAIVSAKFIAAEDSRKFSRLCSDLGLTYSAKIISFFEGNEIERLDELVKILESGSDLLVVTDAGMPGISDPGYRLARAAVEKNIKIKVLPGPSAVTTALLLSGLPSDRFCFEGFAPRTGGARKSWFENLANETRTIILFEAPHRLLESLADAVSVFGANRLGAICREMTKTYEEVIRGDLETLHNWAAATEILGEITLVIAGFDPDSRQFTEADLIAEVLKQEAAGITRKDAIAEVARITGRAKREVFDAMVTHKSQDRVTP</sequence>
<proteinExistence type="inferred from homology"/>
<dbReference type="SUPFAM" id="SSF53790">
    <property type="entry name" value="Tetrapyrrole methylase"/>
    <property type="match status" value="1"/>
</dbReference>
<dbReference type="Pfam" id="PF00590">
    <property type="entry name" value="TP_methylase"/>
    <property type="match status" value="1"/>
</dbReference>
<organism evidence="7">
    <name type="scientific">freshwater metagenome</name>
    <dbReference type="NCBI Taxonomy" id="449393"/>
    <lineage>
        <taxon>unclassified sequences</taxon>
        <taxon>metagenomes</taxon>
        <taxon>ecological metagenomes</taxon>
    </lineage>
</organism>
<keyword evidence="1" id="KW-0963">Cytoplasm</keyword>
<evidence type="ECO:0000256" key="1">
    <source>
        <dbReference type="ARBA" id="ARBA00022490"/>
    </source>
</evidence>
<keyword evidence="2" id="KW-0698">rRNA processing</keyword>
<evidence type="ECO:0000313" key="7">
    <source>
        <dbReference type="EMBL" id="CAB4730288.1"/>
    </source>
</evidence>
<evidence type="ECO:0000256" key="2">
    <source>
        <dbReference type="ARBA" id="ARBA00022552"/>
    </source>
</evidence>
<dbReference type="PIRSF" id="PIRSF005917">
    <property type="entry name" value="MTase_YraL"/>
    <property type="match status" value="1"/>
</dbReference>
<keyword evidence="3" id="KW-0489">Methyltransferase</keyword>
<dbReference type="GO" id="GO:0008168">
    <property type="term" value="F:methyltransferase activity"/>
    <property type="evidence" value="ECO:0007669"/>
    <property type="project" value="UniProtKB-KW"/>
</dbReference>
<dbReference type="GO" id="GO:0006364">
    <property type="term" value="P:rRNA processing"/>
    <property type="evidence" value="ECO:0007669"/>
    <property type="project" value="UniProtKB-KW"/>
</dbReference>
<dbReference type="Gene3D" id="3.40.1010.10">
    <property type="entry name" value="Cobalt-precorrin-4 Transmethylase, Domain 1"/>
    <property type="match status" value="1"/>
</dbReference>
<dbReference type="NCBIfam" id="TIGR00096">
    <property type="entry name" value="16S rRNA (cytidine(1402)-2'-O)-methyltransferase"/>
    <property type="match status" value="1"/>
</dbReference>
<dbReference type="InterPro" id="IPR000878">
    <property type="entry name" value="4pyrrol_Mease"/>
</dbReference>
<dbReference type="EMBL" id="CAEZYS010000020">
    <property type="protein sequence ID" value="CAB4730288.1"/>
    <property type="molecule type" value="Genomic_DNA"/>
</dbReference>
<keyword evidence="4" id="KW-0808">Transferase</keyword>
<dbReference type="FunFam" id="3.30.950.10:FF:000002">
    <property type="entry name" value="Ribosomal RNA small subunit methyltransferase I"/>
    <property type="match status" value="1"/>
</dbReference>
<evidence type="ECO:0000256" key="3">
    <source>
        <dbReference type="ARBA" id="ARBA00022603"/>
    </source>
</evidence>
<gene>
    <name evidence="7" type="ORF">UFOPK2782_00272</name>
</gene>
<keyword evidence="5" id="KW-0949">S-adenosyl-L-methionine</keyword>
<name>A0A6J6S6D0_9ZZZZ</name>
<dbReference type="PANTHER" id="PTHR46111:SF1">
    <property type="entry name" value="RIBOSOMAL RNA SMALL SUBUNIT METHYLTRANSFERASE I"/>
    <property type="match status" value="1"/>
</dbReference>
<evidence type="ECO:0000256" key="4">
    <source>
        <dbReference type="ARBA" id="ARBA00022679"/>
    </source>
</evidence>
<protein>
    <submittedName>
        <fullName evidence="7">Unannotated protein</fullName>
    </submittedName>
</protein>
<dbReference type="InterPro" id="IPR035996">
    <property type="entry name" value="4pyrrol_Methylase_sf"/>
</dbReference>
<evidence type="ECO:0000259" key="6">
    <source>
        <dbReference type="Pfam" id="PF00590"/>
    </source>
</evidence>
<reference evidence="7" key="1">
    <citation type="submission" date="2020-05" db="EMBL/GenBank/DDBJ databases">
        <authorList>
            <person name="Chiriac C."/>
            <person name="Salcher M."/>
            <person name="Ghai R."/>
            <person name="Kavagutti S V."/>
        </authorList>
    </citation>
    <scope>NUCLEOTIDE SEQUENCE</scope>
</reference>
<evidence type="ECO:0000256" key="5">
    <source>
        <dbReference type="ARBA" id="ARBA00022691"/>
    </source>
</evidence>
<accession>A0A6J6S6D0</accession>
<dbReference type="GO" id="GO:0032259">
    <property type="term" value="P:methylation"/>
    <property type="evidence" value="ECO:0007669"/>
    <property type="project" value="UniProtKB-KW"/>
</dbReference>
<dbReference type="InterPro" id="IPR014777">
    <property type="entry name" value="4pyrrole_Mease_sub1"/>
</dbReference>
<dbReference type="HAMAP" id="MF_01877">
    <property type="entry name" value="16SrRNA_methyltr_I"/>
    <property type="match status" value="1"/>
</dbReference>
<dbReference type="InterPro" id="IPR014776">
    <property type="entry name" value="4pyrrole_Mease_sub2"/>
</dbReference>
<dbReference type="CDD" id="cd11648">
    <property type="entry name" value="RsmI"/>
    <property type="match status" value="1"/>
</dbReference>
<feature type="domain" description="Tetrapyrrole methylase" evidence="6">
    <location>
        <begin position="11"/>
        <end position="213"/>
    </location>
</feature>
<dbReference type="Gene3D" id="3.30.950.10">
    <property type="entry name" value="Methyltransferase, Cobalt-precorrin-4 Transmethylase, Domain 2"/>
    <property type="match status" value="1"/>
</dbReference>
<dbReference type="InterPro" id="IPR008189">
    <property type="entry name" value="rRNA_ssu_MeTfrase_I"/>
</dbReference>
<dbReference type="AlphaFoldDB" id="A0A6J6S6D0"/>
<dbReference type="PANTHER" id="PTHR46111">
    <property type="entry name" value="RIBOSOMAL RNA SMALL SUBUNIT METHYLTRANSFERASE I"/>
    <property type="match status" value="1"/>
</dbReference>